<protein>
    <submittedName>
        <fullName evidence="3">Uncharacterized protein</fullName>
    </submittedName>
</protein>
<proteinExistence type="predicted"/>
<evidence type="ECO:0000313" key="3">
    <source>
        <dbReference type="EMBL" id="KRX01271.1"/>
    </source>
</evidence>
<dbReference type="Proteomes" id="UP000054937">
    <property type="component" value="Unassembled WGS sequence"/>
</dbReference>
<organism evidence="3 4">
    <name type="scientific">Pseudocohnilembus persalinus</name>
    <name type="common">Ciliate</name>
    <dbReference type="NCBI Taxonomy" id="266149"/>
    <lineage>
        <taxon>Eukaryota</taxon>
        <taxon>Sar</taxon>
        <taxon>Alveolata</taxon>
        <taxon>Ciliophora</taxon>
        <taxon>Intramacronucleata</taxon>
        <taxon>Oligohymenophorea</taxon>
        <taxon>Scuticociliatia</taxon>
        <taxon>Philasterida</taxon>
        <taxon>Pseudocohnilembidae</taxon>
        <taxon>Pseudocohnilembus</taxon>
    </lineage>
</organism>
<evidence type="ECO:0000313" key="4">
    <source>
        <dbReference type="Proteomes" id="UP000054937"/>
    </source>
</evidence>
<name>A0A0V0QGH3_PSEPJ</name>
<feature type="region of interest" description="Disordered" evidence="2">
    <location>
        <begin position="257"/>
        <end position="287"/>
    </location>
</feature>
<dbReference type="OMA" id="YSHENLQ"/>
<dbReference type="EMBL" id="LDAU01000171">
    <property type="protein sequence ID" value="KRX01271.1"/>
    <property type="molecule type" value="Genomic_DNA"/>
</dbReference>
<reference evidence="3 4" key="1">
    <citation type="journal article" date="2015" name="Sci. Rep.">
        <title>Genome of the facultative scuticociliatosis pathogen Pseudocohnilembus persalinus provides insight into its virulence through horizontal gene transfer.</title>
        <authorList>
            <person name="Xiong J."/>
            <person name="Wang G."/>
            <person name="Cheng J."/>
            <person name="Tian M."/>
            <person name="Pan X."/>
            <person name="Warren A."/>
            <person name="Jiang C."/>
            <person name="Yuan D."/>
            <person name="Miao W."/>
        </authorList>
    </citation>
    <scope>NUCLEOTIDE SEQUENCE [LARGE SCALE GENOMIC DNA]</scope>
    <source>
        <strain evidence="3">36N120E</strain>
    </source>
</reference>
<evidence type="ECO:0000256" key="2">
    <source>
        <dbReference type="SAM" id="MobiDB-lite"/>
    </source>
</evidence>
<feature type="coiled-coil region" evidence="1">
    <location>
        <begin position="91"/>
        <end position="135"/>
    </location>
</feature>
<evidence type="ECO:0000256" key="1">
    <source>
        <dbReference type="SAM" id="Coils"/>
    </source>
</evidence>
<gene>
    <name evidence="3" type="ORF">PPERSA_11718</name>
</gene>
<keyword evidence="4" id="KW-1185">Reference proteome</keyword>
<sequence>MEINFLLFPRLKSSYSHENLQGNIIYIPKLQKKKKNKEEQYQALQVPTKPHGPQFFINKYNQSSQRNASKSKDFCLNQQQENNKNNPNYNNIDHNQKIKNYTEETQQQNNKDILQQNQKKQLDNIQQNLNQEIDRNISEQSQFKEKQSHLYENFSQQNKKYKVSNNSSFLQLNNKSQQDNQIQGQKDQFGEENFENIDMDEKEQLSQNKVYSVQDNNKKKYSDIESSLESVQNEINRVKNLEIQIQFTKDQKQQQVKQQYEQQKQENQNQIKENDEHNKRNNKRQKSLKIQQIEQNDENLSKLESFEEISSQMLEFEKPNFTIKYEEKMTDLQQI</sequence>
<feature type="compositionally biased region" description="Low complexity" evidence="2">
    <location>
        <begin position="257"/>
        <end position="271"/>
    </location>
</feature>
<keyword evidence="1" id="KW-0175">Coiled coil</keyword>
<comment type="caution">
    <text evidence="3">The sequence shown here is derived from an EMBL/GenBank/DDBJ whole genome shotgun (WGS) entry which is preliminary data.</text>
</comment>
<accession>A0A0V0QGH3</accession>
<dbReference type="InParanoid" id="A0A0V0QGH3"/>
<dbReference type="AlphaFoldDB" id="A0A0V0QGH3"/>